<dbReference type="PROSITE" id="PS51194">
    <property type="entry name" value="HELICASE_CTER"/>
    <property type="match status" value="1"/>
</dbReference>
<gene>
    <name evidence="3" type="ORF">V6x_16140</name>
</gene>
<evidence type="ECO:0000256" key="1">
    <source>
        <dbReference type="SAM" id="MobiDB-lite"/>
    </source>
</evidence>
<dbReference type="Gene3D" id="3.40.50.300">
    <property type="entry name" value="P-loop containing nucleotide triphosphate hydrolases"/>
    <property type="match status" value="1"/>
</dbReference>
<dbReference type="AlphaFoldDB" id="A0A517W9J7"/>
<dbReference type="RefSeq" id="WP_145038310.1">
    <property type="nucleotide sequence ID" value="NZ_CP036347.1"/>
</dbReference>
<dbReference type="Pfam" id="PF00271">
    <property type="entry name" value="Helicase_C"/>
    <property type="match status" value="1"/>
</dbReference>
<feature type="compositionally biased region" description="Acidic residues" evidence="1">
    <location>
        <begin position="56"/>
        <end position="72"/>
    </location>
</feature>
<feature type="domain" description="Helicase C-terminal" evidence="2">
    <location>
        <begin position="810"/>
        <end position="983"/>
    </location>
</feature>
<proteinExistence type="predicted"/>
<dbReference type="InterPro" id="IPR001650">
    <property type="entry name" value="Helicase_C-like"/>
</dbReference>
<feature type="region of interest" description="Disordered" evidence="1">
    <location>
        <begin position="56"/>
        <end position="86"/>
    </location>
</feature>
<evidence type="ECO:0000259" key="2">
    <source>
        <dbReference type="PROSITE" id="PS51194"/>
    </source>
</evidence>
<accession>A0A517W9J7</accession>
<dbReference type="InterPro" id="IPR027417">
    <property type="entry name" value="P-loop_NTPase"/>
</dbReference>
<sequence>MSLNDSISCSGIRSDLIDALLLDLIGPNAGLGNPQEMLPQSPSRWYLTGFLVPTEADEEQRCDPTSNDDLDQAAEPAGLDDDKTPEKTAARLSFLPSSMGMSVLIPPQIENLETLVRYGEYTRIEQDEGYTGPQQWRRIPREEHVSLNVGNSTPGNGKVVVPNSRGVELVWSVRRVPDTGFDGGLPDGTRSLSVFVVNRRKPAPDEIRDEGFIFQVDLELQSEVSFVPRPNLHSLESDDWDERVADLQYRDAFEFSVGHSVSTDSVTEQGECRLVRTTWLPTAEVERVAPAKKEGVTLDMGLLSVLRDATDAQAQLGQFVTSYKEWIKIQGNSLDRLSTRRRETAQELLHRANLAADRIQSGIDLLADPQCLEAFRIANKAMAAQGRRRLALQWNKLPEEITPTWHPFQLAFILMNLRGIADPASDDRELVDLLFFPTGGGKTEAYLGLAAFTLVLRRLRNPGLSSAGLSVLMRYTLRLLTLDQLGRAAALICALELERQQDVEKLGEWPFEIGLWVGKAATPNRMGYKGDTDPHSARRKTIAFQNNDKKPSPIPLEECPWCGTKFKATSFQLLPYADEPTDLRVTCANRRCDFSQGNSLPILSVDEPIYRRLPCFMIATVDKFAAMPWTGEVGGFFGRVDRADSAGFYGPCHPTEGVPLPVNRLPPPDLVIQDELHLISGPLGTLVGLYETALDELSAIEIDGKTVHPKIIASTATVRRAQNQIRALFNRRDVDVFPPPGPDIRDSFFAETHSTEESNARKYVGVAAQGRSPKVILLRVYMALLGAAQKAYSEAGGKKNAENPADPYMTLLGYFNSLRELGGARRLIEDDVRTQLSGRGLRKRIGETEGLFLDRTIAYEPVELTSRVSTDKVSEAKRRLSQLFKEKDHVDVAIATNMISVGLDITRLGLMVCFGQPKTSAEYIQATSRVGRDADRPGLVVTILNIHRPRDRSHYERFTAFHDTFYRSVEATSVTPFSPRALDRGLAGTLIALARLGDSVMTPPRGAIEILIERPRLDFAVDLLAERALETHNNRSSDDAKQLQLKVHDQCKDLLDEWSRIAKELHDVGGALQYQTETGGAQRLLYEFLNTELKTLPARHKKFRANRSMRDVEPSVNLWLKTIDGVDIDEEEQDS</sequence>
<organism evidence="3 4">
    <name type="scientific">Gimesia chilikensis</name>
    <dbReference type="NCBI Taxonomy" id="2605989"/>
    <lineage>
        <taxon>Bacteria</taxon>
        <taxon>Pseudomonadati</taxon>
        <taxon>Planctomycetota</taxon>
        <taxon>Planctomycetia</taxon>
        <taxon>Planctomycetales</taxon>
        <taxon>Planctomycetaceae</taxon>
        <taxon>Gimesia</taxon>
    </lineage>
</organism>
<dbReference type="EMBL" id="CP036347">
    <property type="protein sequence ID" value="QDU01931.1"/>
    <property type="molecule type" value="Genomic_DNA"/>
</dbReference>
<dbReference type="Proteomes" id="UP000320722">
    <property type="component" value="Chromosome"/>
</dbReference>
<evidence type="ECO:0000313" key="3">
    <source>
        <dbReference type="EMBL" id="QDU01931.1"/>
    </source>
</evidence>
<dbReference type="NCBIfam" id="NF038325">
    <property type="entry name" value="DISARM_DrmAS"/>
    <property type="match status" value="1"/>
</dbReference>
<evidence type="ECO:0000313" key="4">
    <source>
        <dbReference type="Proteomes" id="UP000320722"/>
    </source>
</evidence>
<protein>
    <recommendedName>
        <fullName evidence="2">Helicase C-terminal domain-containing protein</fullName>
    </recommendedName>
</protein>
<dbReference type="SMART" id="SM00490">
    <property type="entry name" value="HELICc"/>
    <property type="match status" value="1"/>
</dbReference>
<reference evidence="3 4" key="1">
    <citation type="submission" date="2019-02" db="EMBL/GenBank/DDBJ databases">
        <title>Deep-cultivation of Planctomycetes and their phenomic and genomic characterization uncovers novel biology.</title>
        <authorList>
            <person name="Wiegand S."/>
            <person name="Jogler M."/>
            <person name="Boedeker C."/>
            <person name="Pinto D."/>
            <person name="Vollmers J."/>
            <person name="Rivas-Marin E."/>
            <person name="Kohn T."/>
            <person name="Peeters S.H."/>
            <person name="Heuer A."/>
            <person name="Rast P."/>
            <person name="Oberbeckmann S."/>
            <person name="Bunk B."/>
            <person name="Jeske O."/>
            <person name="Meyerdierks A."/>
            <person name="Storesund J.E."/>
            <person name="Kallscheuer N."/>
            <person name="Luecker S."/>
            <person name="Lage O.M."/>
            <person name="Pohl T."/>
            <person name="Merkel B.J."/>
            <person name="Hornburger P."/>
            <person name="Mueller R.-W."/>
            <person name="Bruemmer F."/>
            <person name="Labrenz M."/>
            <person name="Spormann A.M."/>
            <person name="Op den Camp H."/>
            <person name="Overmann J."/>
            <person name="Amann R."/>
            <person name="Jetten M.S.M."/>
            <person name="Mascher T."/>
            <person name="Medema M.H."/>
            <person name="Devos D.P."/>
            <person name="Kaster A.-K."/>
            <person name="Ovreas L."/>
            <person name="Rohde M."/>
            <person name="Galperin M.Y."/>
            <person name="Jogler C."/>
        </authorList>
    </citation>
    <scope>NUCLEOTIDE SEQUENCE [LARGE SCALE GENOMIC DNA]</scope>
    <source>
        <strain evidence="3 4">V6</strain>
    </source>
</reference>
<name>A0A517W9J7_9PLAN</name>
<dbReference type="CDD" id="cd18785">
    <property type="entry name" value="SF2_C"/>
    <property type="match status" value="1"/>
</dbReference>
<dbReference type="SUPFAM" id="SSF52540">
    <property type="entry name" value="P-loop containing nucleoside triphosphate hydrolases"/>
    <property type="match status" value="2"/>
</dbReference>